<dbReference type="EMBL" id="CP035704">
    <property type="protein sequence ID" value="QBB69960.1"/>
    <property type="molecule type" value="Genomic_DNA"/>
</dbReference>
<dbReference type="OrthoDB" id="5380394at2"/>
<dbReference type="RefSeq" id="WP_129832219.1">
    <property type="nucleotide sequence ID" value="NZ_CP035704.1"/>
</dbReference>
<dbReference type="PANTHER" id="PTHR33844:SF1">
    <property type="entry name" value="SULFOTRANSFERASE DOMAIN-CONTAINING PROTEIN"/>
    <property type="match status" value="1"/>
</dbReference>
<evidence type="ECO:0000313" key="1">
    <source>
        <dbReference type="EMBL" id="QBB69960.1"/>
    </source>
</evidence>
<evidence type="ECO:0000313" key="2">
    <source>
        <dbReference type="Proteomes" id="UP000291562"/>
    </source>
</evidence>
<dbReference type="Proteomes" id="UP000291562">
    <property type="component" value="Chromosome"/>
</dbReference>
<evidence type="ECO:0008006" key="3">
    <source>
        <dbReference type="Google" id="ProtNLM"/>
    </source>
</evidence>
<dbReference type="KEGG" id="xbc:ELE36_06055"/>
<organism evidence="1 2">
    <name type="scientific">Pseudolysobacter antarcticus</name>
    <dbReference type="NCBI Taxonomy" id="2511995"/>
    <lineage>
        <taxon>Bacteria</taxon>
        <taxon>Pseudomonadati</taxon>
        <taxon>Pseudomonadota</taxon>
        <taxon>Gammaproteobacteria</taxon>
        <taxon>Lysobacterales</taxon>
        <taxon>Rhodanobacteraceae</taxon>
        <taxon>Pseudolysobacter</taxon>
    </lineage>
</organism>
<reference evidence="1 2" key="1">
    <citation type="submission" date="2019-01" db="EMBL/GenBank/DDBJ databases">
        <title>Pseudolysobacter antarctica gen. nov., sp. nov., isolated from Fildes Peninsula, Antarctica.</title>
        <authorList>
            <person name="Wei Z."/>
            <person name="Peng F."/>
        </authorList>
    </citation>
    <scope>NUCLEOTIDE SEQUENCE [LARGE SCALE GENOMIC DNA]</scope>
    <source>
        <strain evidence="1 2">AQ6-296</strain>
    </source>
</reference>
<gene>
    <name evidence="1" type="ORF">ELE36_06055</name>
</gene>
<name>A0A411HHT4_9GAMM</name>
<dbReference type="SUPFAM" id="SSF52540">
    <property type="entry name" value="P-loop containing nucleoside triphosphate hydrolases"/>
    <property type="match status" value="1"/>
</dbReference>
<dbReference type="AlphaFoldDB" id="A0A411HHT4"/>
<dbReference type="InterPro" id="IPR027417">
    <property type="entry name" value="P-loop_NTPase"/>
</dbReference>
<accession>A0A411HHT4</accession>
<dbReference type="PANTHER" id="PTHR33844">
    <property type="entry name" value="SULFOTRANSFER_1 DOMAIN-CONTAINING PROTEIN"/>
    <property type="match status" value="1"/>
</dbReference>
<protein>
    <recommendedName>
        <fullName evidence="3">Sulfotransferase family protein</fullName>
    </recommendedName>
</protein>
<proteinExistence type="predicted"/>
<sequence>MPSEAVEFHAPDMIGWIPFRIRDDGACLLIDWCNVADGQLEDAYFDQTIHRLLHDDARTLRTTSINVLSGSTNSTPAGFIFHISRCGSTLITRMLASVQRFTVFSEPAILETVLRGSYRQNAASNKQTVALLKNIIDAFVNHRADGRATFIKFTARAISDYALVMKAYPQVPCLFVYRDPIEVLVSLIGTQGERLPPGLSEAGLMSGDPQEIGAMTAAEFWARVVAGQCAAALEMCSCSQPLLVNYSELPAAIWTHVANALGIEFSGADIQCMQGAITHNAKDPRKRFADDRAAKHAAATPPIRALTERWVTPHYDRLESIRVAARYRS</sequence>
<dbReference type="Gene3D" id="3.40.50.300">
    <property type="entry name" value="P-loop containing nucleotide triphosphate hydrolases"/>
    <property type="match status" value="1"/>
</dbReference>
<keyword evidence="2" id="KW-1185">Reference proteome</keyword>